<evidence type="ECO:0000313" key="2">
    <source>
        <dbReference type="Proteomes" id="UP001374535"/>
    </source>
</evidence>
<accession>A0AAQ3RHR8</accession>
<name>A0AAQ3RHR8_VIGMU</name>
<protein>
    <submittedName>
        <fullName evidence="1">Uncharacterized protein</fullName>
    </submittedName>
</protein>
<organism evidence="1 2">
    <name type="scientific">Vigna mungo</name>
    <name type="common">Black gram</name>
    <name type="synonym">Phaseolus mungo</name>
    <dbReference type="NCBI Taxonomy" id="3915"/>
    <lineage>
        <taxon>Eukaryota</taxon>
        <taxon>Viridiplantae</taxon>
        <taxon>Streptophyta</taxon>
        <taxon>Embryophyta</taxon>
        <taxon>Tracheophyta</taxon>
        <taxon>Spermatophyta</taxon>
        <taxon>Magnoliopsida</taxon>
        <taxon>eudicotyledons</taxon>
        <taxon>Gunneridae</taxon>
        <taxon>Pentapetalae</taxon>
        <taxon>rosids</taxon>
        <taxon>fabids</taxon>
        <taxon>Fabales</taxon>
        <taxon>Fabaceae</taxon>
        <taxon>Papilionoideae</taxon>
        <taxon>50 kb inversion clade</taxon>
        <taxon>NPAAA clade</taxon>
        <taxon>indigoferoid/millettioid clade</taxon>
        <taxon>Phaseoleae</taxon>
        <taxon>Vigna</taxon>
    </lineage>
</organism>
<sequence>MLLLCSKNTKQKLDMALSVILCLENPKWIQKNLINGGNFLSLYELMQAWISSRVFPLVSGTNFATNRIVKRENPAYKNKVPAQRKTKQHKYIYNRHKKLRMHVLCLPGELQLIRKLKVYETIQAPNQFNKTTKLPAVPFTFMGKICEI</sequence>
<keyword evidence="2" id="KW-1185">Reference proteome</keyword>
<reference evidence="1 2" key="1">
    <citation type="journal article" date="2023" name="Life. Sci Alliance">
        <title>Evolutionary insights into 3D genome organization and epigenetic landscape of Vigna mungo.</title>
        <authorList>
            <person name="Junaid A."/>
            <person name="Singh B."/>
            <person name="Bhatia S."/>
        </authorList>
    </citation>
    <scope>NUCLEOTIDE SEQUENCE [LARGE SCALE GENOMIC DNA]</scope>
    <source>
        <strain evidence="1">Urdbean</strain>
    </source>
</reference>
<gene>
    <name evidence="1" type="ORF">V8G54_032340</name>
</gene>
<dbReference type="Proteomes" id="UP001374535">
    <property type="component" value="Chromosome 10"/>
</dbReference>
<evidence type="ECO:0000313" key="1">
    <source>
        <dbReference type="EMBL" id="WVY93252.1"/>
    </source>
</evidence>
<dbReference type="AlphaFoldDB" id="A0AAQ3RHR8"/>
<proteinExistence type="predicted"/>
<dbReference type="EMBL" id="CP144691">
    <property type="protein sequence ID" value="WVY93252.1"/>
    <property type="molecule type" value="Genomic_DNA"/>
</dbReference>